<evidence type="ECO:0000313" key="1">
    <source>
        <dbReference type="EMBL" id="SFP99427.1"/>
    </source>
</evidence>
<evidence type="ECO:0000313" key="2">
    <source>
        <dbReference type="Proteomes" id="UP000198784"/>
    </source>
</evidence>
<organism evidence="1 2">
    <name type="scientific">Pseudomonas borbori</name>
    <dbReference type="NCBI Taxonomy" id="289003"/>
    <lineage>
        <taxon>Bacteria</taxon>
        <taxon>Pseudomonadati</taxon>
        <taxon>Pseudomonadota</taxon>
        <taxon>Gammaproteobacteria</taxon>
        <taxon>Pseudomonadales</taxon>
        <taxon>Pseudomonadaceae</taxon>
        <taxon>Pseudomonas</taxon>
    </lineage>
</organism>
<dbReference type="GO" id="GO:0016020">
    <property type="term" value="C:membrane"/>
    <property type="evidence" value="ECO:0007669"/>
    <property type="project" value="UniProtKB-SubCell"/>
</dbReference>
<dbReference type="Gene3D" id="1.20.1600.10">
    <property type="entry name" value="Outer membrane efflux proteins (OEP)"/>
    <property type="match status" value="1"/>
</dbReference>
<sequence length="105" mass="11905">MPAAGSWHCCWRRCDLVAGLLRVLEQEEVLQQQALDAARESLRLIENQYRAGTVDFNSVVNVQATALNNERSNLTLLGRRLPRLWQNPSSRGSLDYGTGRWPLLN</sequence>
<proteinExistence type="predicted"/>
<dbReference type="EMBL" id="FOWX01000027">
    <property type="protein sequence ID" value="SFP99427.1"/>
    <property type="molecule type" value="Genomic_DNA"/>
</dbReference>
<name>A0A1I5UWM1_9PSED</name>
<dbReference type="AlphaFoldDB" id="A0A1I5UWM1"/>
<dbReference type="SUPFAM" id="SSF56954">
    <property type="entry name" value="Outer membrane efflux proteins (OEP)"/>
    <property type="match status" value="1"/>
</dbReference>
<keyword evidence="2" id="KW-1185">Reference proteome</keyword>
<protein>
    <submittedName>
        <fullName evidence="1">Outer membrane efflux protein</fullName>
    </submittedName>
</protein>
<accession>A0A1I5UWM1</accession>
<reference evidence="2" key="1">
    <citation type="submission" date="2016-10" db="EMBL/GenBank/DDBJ databases">
        <authorList>
            <person name="Varghese N."/>
            <person name="Submissions S."/>
        </authorList>
    </citation>
    <scope>NUCLEOTIDE SEQUENCE [LARGE SCALE GENOMIC DNA]</scope>
    <source>
        <strain evidence="2">DSM 17834</strain>
    </source>
</reference>
<dbReference type="Proteomes" id="UP000198784">
    <property type="component" value="Unassembled WGS sequence"/>
</dbReference>
<dbReference type="STRING" id="289003.SAMN05216190_12763"/>
<dbReference type="GO" id="GO:0015562">
    <property type="term" value="F:efflux transmembrane transporter activity"/>
    <property type="evidence" value="ECO:0007669"/>
    <property type="project" value="InterPro"/>
</dbReference>
<gene>
    <name evidence="1" type="ORF">SAMN05216190_12763</name>
</gene>